<keyword evidence="10" id="KW-0694">RNA-binding</keyword>
<keyword evidence="7 10" id="KW-0496">Mitochondrion</keyword>
<keyword evidence="4" id="KW-0812">Transmembrane</keyword>
<dbReference type="AlphaFoldDB" id="K5Y4B5"/>
<evidence type="ECO:0000256" key="8">
    <source>
        <dbReference type="ARBA" id="ARBA00023136"/>
    </source>
</evidence>
<dbReference type="InParanoid" id="K5Y4B5"/>
<dbReference type="eggNOG" id="ENOG502QS0P">
    <property type="taxonomic scope" value="Eukaryota"/>
</dbReference>
<reference evidence="15" key="1">
    <citation type="journal article" date="2012" name="Proc. Natl. Acad. Sci. U.S.A.">
        <title>Genome sequence of the button mushroom Agaricus bisporus reveals mechanisms governing adaptation to a humic-rich ecological niche.</title>
        <authorList>
            <person name="Morin E."/>
            <person name="Kohler A."/>
            <person name="Baker A.R."/>
            <person name="Foulongne-Oriol M."/>
            <person name="Lombard V."/>
            <person name="Nagy L.G."/>
            <person name="Ohm R.A."/>
            <person name="Patyshakuliyeva A."/>
            <person name="Brun A."/>
            <person name="Aerts A.L."/>
            <person name="Bailey A.M."/>
            <person name="Billette C."/>
            <person name="Coutinho P.M."/>
            <person name="Deakin G."/>
            <person name="Doddapaneni H."/>
            <person name="Floudas D."/>
            <person name="Grimwood J."/>
            <person name="Hilden K."/>
            <person name="Kuees U."/>
            <person name="LaButti K.M."/>
            <person name="Lapidus A."/>
            <person name="Lindquist E.A."/>
            <person name="Lucas S.M."/>
            <person name="Murat C."/>
            <person name="Riley R.W."/>
            <person name="Salamov A.A."/>
            <person name="Schmutz J."/>
            <person name="Subramanian V."/>
            <person name="Woesten H.A.B."/>
            <person name="Xu J."/>
            <person name="Eastwood D.C."/>
            <person name="Foster G.D."/>
            <person name="Sonnenberg A.S."/>
            <person name="Cullen D."/>
            <person name="de Vries R.P."/>
            <person name="Lundell T."/>
            <person name="Hibbett D.S."/>
            <person name="Henrissat B."/>
            <person name="Burton K.S."/>
            <person name="Kerrigan R.W."/>
            <person name="Challen M.P."/>
            <person name="Grigoriev I.V."/>
            <person name="Martin F."/>
        </authorList>
    </citation>
    <scope>NUCLEOTIDE SEQUENCE [LARGE SCALE GENOMIC DNA]</scope>
    <source>
        <strain evidence="15">JB137-S8 / ATCC MYA-4627 / FGSC 10392</strain>
    </source>
</reference>
<dbReference type="GO" id="GO:0003723">
    <property type="term" value="F:RNA binding"/>
    <property type="evidence" value="ECO:0007669"/>
    <property type="project" value="UniProtKB-UniRule"/>
</dbReference>
<dbReference type="GO" id="GO:0005743">
    <property type="term" value="C:mitochondrial inner membrane"/>
    <property type="evidence" value="ECO:0007669"/>
    <property type="project" value="UniProtKB-SubCell"/>
</dbReference>
<keyword evidence="10" id="KW-0507">mRNA processing</keyword>
<dbReference type="InterPro" id="IPR027417">
    <property type="entry name" value="P-loop_NTPase"/>
</dbReference>
<feature type="domain" description="Mitochondrial escape protein 2 C-terminal" evidence="13">
    <location>
        <begin position="290"/>
        <end position="786"/>
    </location>
</feature>
<dbReference type="PANTHER" id="PTHR32198:SF2">
    <property type="entry name" value="MITOCHONDRIAL ESCAPE PROTEIN 2"/>
    <property type="match status" value="1"/>
</dbReference>
<feature type="region of interest" description="Disordered" evidence="12">
    <location>
        <begin position="484"/>
        <end position="505"/>
    </location>
</feature>
<dbReference type="OMA" id="WTPEQAW"/>
<evidence type="ECO:0000256" key="4">
    <source>
        <dbReference type="ARBA" id="ARBA00022692"/>
    </source>
</evidence>
<dbReference type="HOGENOM" id="CLU_007861_1_0_1"/>
<dbReference type="STRING" id="597362.K5Y4B5"/>
<evidence type="ECO:0000256" key="9">
    <source>
        <dbReference type="ARBA" id="ARBA00025276"/>
    </source>
</evidence>
<dbReference type="SUPFAM" id="SSF54928">
    <property type="entry name" value="RNA-binding domain, RBD"/>
    <property type="match status" value="1"/>
</dbReference>
<keyword evidence="5 10" id="KW-0999">Mitochondrion inner membrane</keyword>
<dbReference type="InterPro" id="IPR035979">
    <property type="entry name" value="RBD_domain_sf"/>
</dbReference>
<sequence>MSLALSRRIQAWLFVDSVYPVQLGRWDFRHYFGRLRSPSLLSDLQDRLNRLSTHNFRLLAVEPQPKDGGVFVKFSYTPSNEPVEQAIRDQLRKHGSLPSWTGLGEGNVWLVKGTPWKEDLSRFASPILKVTFEGPDVHEQKLYQLFRPYGRIYDLSAPGPVPSGSLRSATLRFSRPLSSAIARNVLHSFNVDGTVIRLSYLKPIQAHAVRDWFGSHPRFTIPLIIFLLGSLTYTIFDPIRSLMVQGKLENWFDYQEYKLYQWLRRNALDYFHDTAPVSEVATAEEGWKERLEAKKAIKAYLTDTPSTIAFVHGPQGSGKYALIEPLVSKLDRTVLVIDCNVLLKASSDSQIVGALARQTGYWPMFTFLNSMSSLIDLASVGLIGQKTGIVSSLTDEMQQVLTVVGTALQRVYASRRRDAQKNALEELRVSEAEDEMRLRQRKIMNGTWHDGRLDCVAGNGVMSELGMGDEPWDANDIGIDEEKDIQSEKQQSASQQGDQDARKRKAEFDTEAISALPIVIIRNFDSRAISGIGLTATPNSREKILNTLAQWAGTLAENQVAHVIVISDNRENSRRLAKAIVSKPLNSIALYDADPASSLAFVKQKLGDNANVAFTEDEVQCLQRLGGRASDLESVIHKVRNGQSVQVAVEEIISRAVSELRNSAFGDDVDDGQGKPWTRDQAWTVVKALSTKSEVSYYDILINFPFKGNEDALRGMENAELITIGTFEGRPSVIRPGKPVFRWAFEHLAKDDIFRVTQEIGIHEKQLSALDTTIHKYEDELVQLKNVEDLDGGWLDWLTGRRRSIRERERFLLRKLGEASRRVDELERKNRELKGVLKRVL</sequence>
<organism evidence="14 15">
    <name type="scientific">Agaricus bisporus var. burnettii (strain JB137-S8 / ATCC MYA-4627 / FGSC 10392)</name>
    <name type="common">White button mushroom</name>
    <dbReference type="NCBI Taxonomy" id="597362"/>
    <lineage>
        <taxon>Eukaryota</taxon>
        <taxon>Fungi</taxon>
        <taxon>Dikarya</taxon>
        <taxon>Basidiomycota</taxon>
        <taxon>Agaricomycotina</taxon>
        <taxon>Agaricomycetes</taxon>
        <taxon>Agaricomycetidae</taxon>
        <taxon>Agaricales</taxon>
        <taxon>Agaricineae</taxon>
        <taxon>Agaricaceae</taxon>
        <taxon>Agaricus</taxon>
    </lineage>
</organism>
<comment type="subcellular location">
    <subcellularLocation>
        <location evidence="1 10">Mitochondrion inner membrane</location>
        <topology evidence="1 10">Single-pass membrane protein</topology>
    </subcellularLocation>
</comment>
<evidence type="ECO:0000259" key="13">
    <source>
        <dbReference type="Pfam" id="PF10443"/>
    </source>
</evidence>
<evidence type="ECO:0000313" key="14">
    <source>
        <dbReference type="EMBL" id="EKM82870.1"/>
    </source>
</evidence>
<dbReference type="FunCoup" id="K5Y4B5">
    <property type="interactions" value="7"/>
</dbReference>
<dbReference type="Proteomes" id="UP000008493">
    <property type="component" value="Unassembled WGS sequence"/>
</dbReference>
<comment type="similarity">
    <text evidence="2 10">Belongs to the YME2 family.</text>
</comment>
<comment type="function">
    <text evidence="9 10">Plays a role in maintaining the mitochondrial genome and in controlling the mtDNA escape. Involved in the regulation of mtDNA nucleotide structure and number. May have a dispensable role in early maturation of pre-rRNA.</text>
</comment>
<evidence type="ECO:0000256" key="10">
    <source>
        <dbReference type="RuleBase" id="RU367108"/>
    </source>
</evidence>
<accession>K5Y4B5</accession>
<dbReference type="RefSeq" id="XP_007326089.1">
    <property type="nucleotide sequence ID" value="XM_007326027.1"/>
</dbReference>
<keyword evidence="8" id="KW-0472">Membrane</keyword>
<evidence type="ECO:0000256" key="6">
    <source>
        <dbReference type="ARBA" id="ARBA00022989"/>
    </source>
</evidence>
<evidence type="ECO:0000256" key="11">
    <source>
        <dbReference type="SAM" id="Coils"/>
    </source>
</evidence>
<gene>
    <name evidence="14" type="ORF">AGABI1DRAFT_34541</name>
</gene>
<evidence type="ECO:0000256" key="2">
    <source>
        <dbReference type="ARBA" id="ARBA00010320"/>
    </source>
</evidence>
<proteinExistence type="inferred from homology"/>
<dbReference type="OrthoDB" id="10267654at2759"/>
<evidence type="ECO:0000256" key="1">
    <source>
        <dbReference type="ARBA" id="ARBA00004434"/>
    </source>
</evidence>
<keyword evidence="6" id="KW-1133">Transmembrane helix</keyword>
<feature type="coiled-coil region" evidence="11">
    <location>
        <begin position="767"/>
        <end position="836"/>
    </location>
</feature>
<evidence type="ECO:0000313" key="15">
    <source>
        <dbReference type="Proteomes" id="UP000008493"/>
    </source>
</evidence>
<keyword evidence="15" id="KW-1185">Reference proteome</keyword>
<dbReference type="InterPro" id="IPR039627">
    <property type="entry name" value="Yme2_C"/>
</dbReference>
<keyword evidence="11" id="KW-0175">Coiled coil</keyword>
<dbReference type="EMBL" id="JH971386">
    <property type="protein sequence ID" value="EKM82870.1"/>
    <property type="molecule type" value="Genomic_DNA"/>
</dbReference>
<name>K5Y4B5_AGABU</name>
<dbReference type="KEGG" id="abp:AGABI1DRAFT34541"/>
<dbReference type="Pfam" id="PF10443">
    <property type="entry name" value="RNA12"/>
    <property type="match status" value="1"/>
</dbReference>
<dbReference type="GO" id="GO:0006397">
    <property type="term" value="P:mRNA processing"/>
    <property type="evidence" value="ECO:0007669"/>
    <property type="project" value="UniProtKB-UniRule"/>
</dbReference>
<evidence type="ECO:0000256" key="3">
    <source>
        <dbReference type="ARBA" id="ARBA00020222"/>
    </source>
</evidence>
<dbReference type="GeneID" id="18829100"/>
<dbReference type="Gene3D" id="3.40.50.300">
    <property type="entry name" value="P-loop containing nucleotide triphosphate hydrolases"/>
    <property type="match status" value="1"/>
</dbReference>
<evidence type="ECO:0000256" key="7">
    <source>
        <dbReference type="ARBA" id="ARBA00023128"/>
    </source>
</evidence>
<evidence type="ECO:0000256" key="12">
    <source>
        <dbReference type="SAM" id="MobiDB-lite"/>
    </source>
</evidence>
<protein>
    <recommendedName>
        <fullName evidence="3 10">Mitochondrial escape protein 2</fullName>
    </recommendedName>
</protein>
<dbReference type="PANTHER" id="PTHR32198">
    <property type="entry name" value="MITOCHONDRIAL ESCAPE PROTEIN 2"/>
    <property type="match status" value="1"/>
</dbReference>
<evidence type="ECO:0000256" key="5">
    <source>
        <dbReference type="ARBA" id="ARBA00022792"/>
    </source>
</evidence>
<dbReference type="InterPro" id="IPR018850">
    <property type="entry name" value="Mt_escape_2_C"/>
</dbReference>